<feature type="transmembrane region" description="Helical" evidence="1">
    <location>
        <begin position="38"/>
        <end position="61"/>
    </location>
</feature>
<feature type="transmembrane region" description="Helical" evidence="1">
    <location>
        <begin position="73"/>
        <end position="96"/>
    </location>
</feature>
<sequence length="97" mass="10093">MASLLLAVLWGFSVFAGWGLEAFCPIEKRDGGCFARLGVVAAVSSLFAMVAGCCTAAAWLAPSVRREVARFRVAIGVAIAAWVAAEGTLFIGGMLIQ</sequence>
<protein>
    <submittedName>
        <fullName evidence="2">Uncharacterized protein</fullName>
    </submittedName>
</protein>
<dbReference type="AlphaFoldDB" id="A0A1G8CIV3"/>
<evidence type="ECO:0000313" key="3">
    <source>
        <dbReference type="Proteomes" id="UP000198923"/>
    </source>
</evidence>
<reference evidence="2 3" key="1">
    <citation type="submission" date="2016-10" db="EMBL/GenBank/DDBJ databases">
        <authorList>
            <person name="de Groot N.N."/>
        </authorList>
    </citation>
    <scope>NUCLEOTIDE SEQUENCE [LARGE SCALE GENOMIC DNA]</scope>
    <source>
        <strain evidence="2 3">CPCC 201354</strain>
    </source>
</reference>
<accession>A0A1G8CIV3</accession>
<keyword evidence="1" id="KW-1133">Transmembrane helix</keyword>
<dbReference type="EMBL" id="FNCN01000016">
    <property type="protein sequence ID" value="SDH45387.1"/>
    <property type="molecule type" value="Genomic_DNA"/>
</dbReference>
<proteinExistence type="predicted"/>
<evidence type="ECO:0000256" key="1">
    <source>
        <dbReference type="SAM" id="Phobius"/>
    </source>
</evidence>
<evidence type="ECO:0000313" key="2">
    <source>
        <dbReference type="EMBL" id="SDH45387.1"/>
    </source>
</evidence>
<keyword evidence="3" id="KW-1185">Reference proteome</keyword>
<dbReference type="Proteomes" id="UP000198923">
    <property type="component" value="Unassembled WGS sequence"/>
</dbReference>
<dbReference type="OrthoDB" id="3538434at2"/>
<dbReference type="RefSeq" id="WP_093171602.1">
    <property type="nucleotide sequence ID" value="NZ_FNCN01000016.1"/>
</dbReference>
<gene>
    <name evidence="2" type="ORF">SAMN05421505_11631</name>
</gene>
<name>A0A1G8CIV3_9ACTN</name>
<keyword evidence="1" id="KW-0812">Transmembrane</keyword>
<organism evidence="2 3">
    <name type="scientific">Sinosporangium album</name>
    <dbReference type="NCBI Taxonomy" id="504805"/>
    <lineage>
        <taxon>Bacteria</taxon>
        <taxon>Bacillati</taxon>
        <taxon>Actinomycetota</taxon>
        <taxon>Actinomycetes</taxon>
        <taxon>Streptosporangiales</taxon>
        <taxon>Streptosporangiaceae</taxon>
        <taxon>Sinosporangium</taxon>
    </lineage>
</organism>
<keyword evidence="1" id="KW-0472">Membrane</keyword>